<comment type="caution">
    <text evidence="2">The sequence shown here is derived from an EMBL/GenBank/DDBJ whole genome shotgun (WGS) entry which is preliminary data.</text>
</comment>
<evidence type="ECO:0000256" key="1">
    <source>
        <dbReference type="SAM" id="Phobius"/>
    </source>
</evidence>
<dbReference type="AlphaFoldDB" id="A0A6V7TU38"/>
<evidence type="ECO:0000313" key="2">
    <source>
        <dbReference type="EMBL" id="CAD2132730.1"/>
    </source>
</evidence>
<proteinExistence type="predicted"/>
<sequence length="170" mass="19714">MPPLLFNFHLIFTLTIIQIIPTLIIGTTKGESKNNINYLDRNAFQMNFGKRQEQNNVLTNSLQKWPQMDGNTFRMSFGKKSSLMPFNDERGNLQREEILAHSNIAIPLLFDLSGPGLLNSVSSELAETEKKPQQNKQIKFTRKQTWPTRWRASLFRKRLDRNLFNVGFGK</sequence>
<keyword evidence="1" id="KW-1133">Transmembrane helix</keyword>
<name>A0A6V7TU38_MELEN</name>
<dbReference type="OrthoDB" id="5866508at2759"/>
<protein>
    <submittedName>
        <fullName evidence="2">Uncharacterized protein</fullName>
    </submittedName>
</protein>
<accession>A0A6V7TU38</accession>
<keyword evidence="1" id="KW-0472">Membrane</keyword>
<gene>
    <name evidence="2" type="ORF">MENT_LOCUS3772</name>
</gene>
<evidence type="ECO:0000313" key="3">
    <source>
        <dbReference type="Proteomes" id="UP000580250"/>
    </source>
</evidence>
<keyword evidence="1" id="KW-0812">Transmembrane</keyword>
<feature type="transmembrane region" description="Helical" evidence="1">
    <location>
        <begin position="6"/>
        <end position="26"/>
    </location>
</feature>
<organism evidence="2 3">
    <name type="scientific">Meloidogyne enterolobii</name>
    <name type="common">Root-knot nematode worm</name>
    <name type="synonym">Meloidogyne mayaguensis</name>
    <dbReference type="NCBI Taxonomy" id="390850"/>
    <lineage>
        <taxon>Eukaryota</taxon>
        <taxon>Metazoa</taxon>
        <taxon>Ecdysozoa</taxon>
        <taxon>Nematoda</taxon>
        <taxon>Chromadorea</taxon>
        <taxon>Rhabditida</taxon>
        <taxon>Tylenchina</taxon>
        <taxon>Tylenchomorpha</taxon>
        <taxon>Tylenchoidea</taxon>
        <taxon>Meloidogynidae</taxon>
        <taxon>Meloidogyninae</taxon>
        <taxon>Meloidogyne</taxon>
    </lineage>
</organism>
<reference evidence="2 3" key="1">
    <citation type="submission" date="2020-08" db="EMBL/GenBank/DDBJ databases">
        <authorList>
            <person name="Koutsovoulos G."/>
            <person name="Danchin GJ E."/>
        </authorList>
    </citation>
    <scope>NUCLEOTIDE SEQUENCE [LARGE SCALE GENOMIC DNA]</scope>
</reference>
<dbReference type="Proteomes" id="UP000580250">
    <property type="component" value="Unassembled WGS sequence"/>
</dbReference>
<dbReference type="EMBL" id="CAJEWN010000012">
    <property type="protein sequence ID" value="CAD2132730.1"/>
    <property type="molecule type" value="Genomic_DNA"/>
</dbReference>